<sequence length="175" mass="19996">MDCYGRDPTAEEFQFLQDRLGFSPEHGVMIPAKGVSIYDRPQEKVGVPIHLFETGLRLAISNFFNMILDHYRLSVDELTSSAINKIIGFRTDLSISGYRRTRDFSNRRPKLFGSNLTLGKRLGNMTIIVKNWEDFILAAVLKPIIVWKWPCVVTIREEVVPYSEEAKFARGDVIG</sequence>
<organism evidence="1 2">
    <name type="scientific">Lactuca saligna</name>
    <name type="common">Willowleaf lettuce</name>
    <dbReference type="NCBI Taxonomy" id="75948"/>
    <lineage>
        <taxon>Eukaryota</taxon>
        <taxon>Viridiplantae</taxon>
        <taxon>Streptophyta</taxon>
        <taxon>Embryophyta</taxon>
        <taxon>Tracheophyta</taxon>
        <taxon>Spermatophyta</taxon>
        <taxon>Magnoliopsida</taxon>
        <taxon>eudicotyledons</taxon>
        <taxon>Gunneridae</taxon>
        <taxon>Pentapetalae</taxon>
        <taxon>asterids</taxon>
        <taxon>campanulids</taxon>
        <taxon>Asterales</taxon>
        <taxon>Asteraceae</taxon>
        <taxon>Cichorioideae</taxon>
        <taxon>Cichorieae</taxon>
        <taxon>Lactucinae</taxon>
        <taxon>Lactuca</taxon>
    </lineage>
</organism>
<accession>A0AA35YQ98</accession>
<dbReference type="EMBL" id="OX465080">
    <property type="protein sequence ID" value="CAI9278131.1"/>
    <property type="molecule type" value="Genomic_DNA"/>
</dbReference>
<keyword evidence="2" id="KW-1185">Reference proteome</keyword>
<name>A0AA35YQ98_LACSI</name>
<proteinExistence type="predicted"/>
<protein>
    <submittedName>
        <fullName evidence="1">Uncharacterized protein</fullName>
    </submittedName>
</protein>
<dbReference type="Proteomes" id="UP001177003">
    <property type="component" value="Chromosome 4"/>
</dbReference>
<dbReference type="AlphaFoldDB" id="A0AA35YQ98"/>
<evidence type="ECO:0000313" key="1">
    <source>
        <dbReference type="EMBL" id="CAI9278131.1"/>
    </source>
</evidence>
<evidence type="ECO:0000313" key="2">
    <source>
        <dbReference type="Proteomes" id="UP001177003"/>
    </source>
</evidence>
<reference evidence="1" key="1">
    <citation type="submission" date="2023-04" db="EMBL/GenBank/DDBJ databases">
        <authorList>
            <person name="Vijverberg K."/>
            <person name="Xiong W."/>
            <person name="Schranz E."/>
        </authorList>
    </citation>
    <scope>NUCLEOTIDE SEQUENCE</scope>
</reference>
<gene>
    <name evidence="1" type="ORF">LSALG_LOCUS18022</name>
</gene>